<dbReference type="CDD" id="cd01647">
    <property type="entry name" value="RT_LTR"/>
    <property type="match status" value="1"/>
</dbReference>
<organism evidence="2 4">
    <name type="scientific">Rotaria sordida</name>
    <dbReference type="NCBI Taxonomy" id="392033"/>
    <lineage>
        <taxon>Eukaryota</taxon>
        <taxon>Metazoa</taxon>
        <taxon>Spiralia</taxon>
        <taxon>Gnathifera</taxon>
        <taxon>Rotifera</taxon>
        <taxon>Eurotatoria</taxon>
        <taxon>Bdelloidea</taxon>
        <taxon>Philodinida</taxon>
        <taxon>Philodinidae</taxon>
        <taxon>Rotaria</taxon>
    </lineage>
</organism>
<accession>A0A815MSS1</accession>
<gene>
    <name evidence="3" type="ORF">JBS370_LOCUS33164</name>
    <name evidence="2" type="ORF">ZHD862_LOCUS34105</name>
</gene>
<name>A0A815MSS1_9BILA</name>
<dbReference type="InterPro" id="IPR051320">
    <property type="entry name" value="Viral_Replic_Matur_Polypro"/>
</dbReference>
<reference evidence="2" key="1">
    <citation type="submission" date="2021-02" db="EMBL/GenBank/DDBJ databases">
        <authorList>
            <person name="Nowell W R."/>
        </authorList>
    </citation>
    <scope>NUCLEOTIDE SEQUENCE</scope>
</reference>
<dbReference type="Proteomes" id="UP000663836">
    <property type="component" value="Unassembled WGS sequence"/>
</dbReference>
<sequence>MKVMMDTDASRSFISIKALDPSYGKQFINKSHSRVIFADGYTSLSVFGTMNLFIMMDDMSTSIKALFVKELCANCILDMDFIHKYKLVINTEEQIVSISDNYKRITLKFNINKDDIRYSARLINNVRILPKRIVTVPVSVELSSAKVLFRPYFKLQQRLPIFMLNSSLTIHHHTSSISFHNPTTYSCLLSKGIILGTTTIPTLSFKRNSIIDHRSVNNNITNLTRHILNQFAKLFDTSKLTIATNVKPHAIKTLDHPPPVSKPYYSTPSKQEEMYKIIQESLHFGLIRPSDSPYAAPALLIAKHNGTWRMVVDYKKLNNITIKENHPLPNMKQATQLLGGGYKFFSKLDMKSGFCQIPIKEQAKFKTAFITPDGLFEWNVLAQSLKNTPLSFQRVMTDILSTCRQFSLVYIDDIVVYSRSFEEHLNHLTQVLSTLSKHNFQFNPIKYSIFHQQIDYLSHTISKHGVKSTNEKIQAIIKLRQPTKLAEANKFLGALSWHHFSDDNYPVILTTDASEIGIDDTLHQNINGEIKNLYYHSRITSSTQQRCDPIELEALAIWLCFQRM</sequence>
<evidence type="ECO:0000313" key="4">
    <source>
        <dbReference type="Proteomes" id="UP000663864"/>
    </source>
</evidence>
<proteinExistence type="predicted"/>
<dbReference type="SUPFAM" id="SSF56672">
    <property type="entry name" value="DNA/RNA polymerases"/>
    <property type="match status" value="1"/>
</dbReference>
<dbReference type="AlphaFoldDB" id="A0A815MSS1"/>
<protein>
    <recommendedName>
        <fullName evidence="1">Reverse transcriptase domain-containing protein</fullName>
    </recommendedName>
</protein>
<dbReference type="PANTHER" id="PTHR33064">
    <property type="entry name" value="POL PROTEIN"/>
    <property type="match status" value="1"/>
</dbReference>
<dbReference type="InterPro" id="IPR041577">
    <property type="entry name" value="RT_RNaseH_2"/>
</dbReference>
<dbReference type="InterPro" id="IPR000477">
    <property type="entry name" value="RT_dom"/>
</dbReference>
<dbReference type="InterPro" id="IPR021109">
    <property type="entry name" value="Peptidase_aspartic_dom_sf"/>
</dbReference>
<dbReference type="Proteomes" id="UP000663864">
    <property type="component" value="Unassembled WGS sequence"/>
</dbReference>
<feature type="domain" description="Reverse transcriptase" evidence="1">
    <location>
        <begin position="282"/>
        <end position="461"/>
    </location>
</feature>
<dbReference type="Gene3D" id="3.30.70.270">
    <property type="match status" value="1"/>
</dbReference>
<dbReference type="InterPro" id="IPR043128">
    <property type="entry name" value="Rev_trsase/Diguanyl_cyclase"/>
</dbReference>
<dbReference type="Pfam" id="PF17919">
    <property type="entry name" value="RT_RNaseH_2"/>
    <property type="match status" value="1"/>
</dbReference>
<dbReference type="InterPro" id="IPR043502">
    <property type="entry name" value="DNA/RNA_pol_sf"/>
</dbReference>
<dbReference type="PANTHER" id="PTHR33064:SF37">
    <property type="entry name" value="RIBONUCLEASE H"/>
    <property type="match status" value="1"/>
</dbReference>
<evidence type="ECO:0000313" key="3">
    <source>
        <dbReference type="EMBL" id="CAF4133585.1"/>
    </source>
</evidence>
<comment type="caution">
    <text evidence="2">The sequence shown here is derived from an EMBL/GenBank/DDBJ whole genome shotgun (WGS) entry which is preliminary data.</text>
</comment>
<dbReference type="Pfam" id="PF00078">
    <property type="entry name" value="RVT_1"/>
    <property type="match status" value="1"/>
</dbReference>
<dbReference type="EMBL" id="CAJNOT010004278">
    <property type="protein sequence ID" value="CAF1424701.1"/>
    <property type="molecule type" value="Genomic_DNA"/>
</dbReference>
<evidence type="ECO:0000313" key="2">
    <source>
        <dbReference type="EMBL" id="CAF1424701.1"/>
    </source>
</evidence>
<evidence type="ECO:0000259" key="1">
    <source>
        <dbReference type="PROSITE" id="PS50878"/>
    </source>
</evidence>
<dbReference type="EMBL" id="CAJOBD010009371">
    <property type="protein sequence ID" value="CAF4133585.1"/>
    <property type="molecule type" value="Genomic_DNA"/>
</dbReference>
<dbReference type="PROSITE" id="PS50878">
    <property type="entry name" value="RT_POL"/>
    <property type="match status" value="1"/>
</dbReference>
<dbReference type="Gene3D" id="2.40.70.10">
    <property type="entry name" value="Acid Proteases"/>
    <property type="match status" value="1"/>
</dbReference>
<dbReference type="Gene3D" id="3.10.10.10">
    <property type="entry name" value="HIV Type 1 Reverse Transcriptase, subunit A, domain 1"/>
    <property type="match status" value="1"/>
</dbReference>